<dbReference type="InterPro" id="IPR002048">
    <property type="entry name" value="EF_hand_dom"/>
</dbReference>
<protein>
    <recommendedName>
        <fullName evidence="1">EF-hand domain-containing protein</fullName>
    </recommendedName>
</protein>
<dbReference type="AlphaFoldDB" id="A0A372LK33"/>
<proteinExistence type="predicted"/>
<organism evidence="2 3">
    <name type="scientific">Peribacillus saganii</name>
    <dbReference type="NCBI Taxonomy" id="2303992"/>
    <lineage>
        <taxon>Bacteria</taxon>
        <taxon>Bacillati</taxon>
        <taxon>Bacillota</taxon>
        <taxon>Bacilli</taxon>
        <taxon>Bacillales</taxon>
        <taxon>Bacillaceae</taxon>
        <taxon>Peribacillus</taxon>
    </lineage>
</organism>
<name>A0A372LK33_9BACI</name>
<feature type="domain" description="EF-hand" evidence="1">
    <location>
        <begin position="36"/>
        <end position="71"/>
    </location>
</feature>
<dbReference type="OrthoDB" id="2893765at2"/>
<dbReference type="RefSeq" id="WP_117327968.1">
    <property type="nucleotide sequence ID" value="NZ_QVTE01000051.1"/>
</dbReference>
<sequence>MEMHEVEAVFEEYAADFLFEKFRYQLYVSGLFDQLEESEVLLDFLEAYSFDEKDLLNFDEFRYFFKTFMYFHGKNKLASDSWQSYF</sequence>
<dbReference type="EMBL" id="QVTE01000051">
    <property type="protein sequence ID" value="RFU66384.1"/>
    <property type="molecule type" value="Genomic_DNA"/>
</dbReference>
<comment type="caution">
    <text evidence="2">The sequence shown here is derived from an EMBL/GenBank/DDBJ whole genome shotgun (WGS) entry which is preliminary data.</text>
</comment>
<dbReference type="Proteomes" id="UP000264541">
    <property type="component" value="Unassembled WGS sequence"/>
</dbReference>
<evidence type="ECO:0000259" key="1">
    <source>
        <dbReference type="PROSITE" id="PS50222"/>
    </source>
</evidence>
<evidence type="ECO:0000313" key="3">
    <source>
        <dbReference type="Proteomes" id="UP000264541"/>
    </source>
</evidence>
<gene>
    <name evidence="2" type="ORF">D0469_17270</name>
</gene>
<keyword evidence="3" id="KW-1185">Reference proteome</keyword>
<evidence type="ECO:0000313" key="2">
    <source>
        <dbReference type="EMBL" id="RFU66384.1"/>
    </source>
</evidence>
<reference evidence="2 3" key="1">
    <citation type="submission" date="2018-08" db="EMBL/GenBank/DDBJ databases">
        <title>Bacillus chawlae sp. nov., Bacillus glennii sp. nov., and Bacillus saganii sp. nov. Isolated from the Vehicle Assembly Building at Kennedy Space Center where the Viking Spacecraft were Assembled.</title>
        <authorList>
            <person name="Seuylemezian A."/>
            <person name="Vaishampayan P."/>
        </authorList>
    </citation>
    <scope>NUCLEOTIDE SEQUENCE [LARGE SCALE GENOMIC DNA]</scope>
    <source>
        <strain evidence="2 3">V47-23a</strain>
    </source>
</reference>
<accession>A0A372LK33</accession>
<dbReference type="GO" id="GO:0005509">
    <property type="term" value="F:calcium ion binding"/>
    <property type="evidence" value="ECO:0007669"/>
    <property type="project" value="InterPro"/>
</dbReference>
<dbReference type="PROSITE" id="PS50222">
    <property type="entry name" value="EF_HAND_2"/>
    <property type="match status" value="1"/>
</dbReference>